<protein>
    <recommendedName>
        <fullName evidence="4">Asp23/Gls24 family envelope stress response protein</fullName>
    </recommendedName>
</protein>
<comment type="caution">
    <text evidence="2">The sequence shown here is derived from an EMBL/GenBank/DDBJ whole genome shotgun (WGS) entry which is preliminary data.</text>
</comment>
<organism evidence="2 3">
    <name type="scientific">Aedoeadaptatus coxii</name>
    <dbReference type="NCBI Taxonomy" id="755172"/>
    <lineage>
        <taxon>Bacteria</taxon>
        <taxon>Bacillati</taxon>
        <taxon>Bacillota</taxon>
        <taxon>Tissierellia</taxon>
        <taxon>Tissierellales</taxon>
        <taxon>Peptoniphilaceae</taxon>
        <taxon>Aedoeadaptatus</taxon>
    </lineage>
</organism>
<accession>A0A134ABL5</accession>
<gene>
    <name evidence="2" type="ORF">HMPREF1863_01611</name>
</gene>
<evidence type="ECO:0008006" key="4">
    <source>
        <dbReference type="Google" id="ProtNLM"/>
    </source>
</evidence>
<dbReference type="Pfam" id="PF03780">
    <property type="entry name" value="Asp23"/>
    <property type="match status" value="1"/>
</dbReference>
<proteinExistence type="inferred from homology"/>
<evidence type="ECO:0000313" key="2">
    <source>
        <dbReference type="EMBL" id="KXB65103.1"/>
    </source>
</evidence>
<dbReference type="PATRIC" id="fig|755172.3.peg.1572"/>
<dbReference type="RefSeq" id="WP_068369396.1">
    <property type="nucleotide sequence ID" value="NZ_CAMQER010000041.1"/>
</dbReference>
<sequence length="117" mass="12793">MEVTIPTSKGNITIDNQVIATIAGVSAMESYGVVGMASRNAADGIFQLLKFENLTRGIEVNTENERVVICLHVIIEFGIRISTVGQNIIDRVRFNVESLTGLDVDDIEVLVEGIRMN</sequence>
<keyword evidence="3" id="KW-1185">Reference proteome</keyword>
<dbReference type="AlphaFoldDB" id="A0A134ABL5"/>
<dbReference type="PANTHER" id="PTHR34297:SF2">
    <property type="entry name" value="ASP23_GLS24 FAMILY ENVELOPE STRESS RESPONSE PROTEIN"/>
    <property type="match status" value="1"/>
</dbReference>
<dbReference type="Proteomes" id="UP000070442">
    <property type="component" value="Unassembled WGS sequence"/>
</dbReference>
<evidence type="ECO:0000313" key="3">
    <source>
        <dbReference type="Proteomes" id="UP000070442"/>
    </source>
</evidence>
<dbReference type="InterPro" id="IPR005531">
    <property type="entry name" value="Asp23"/>
</dbReference>
<evidence type="ECO:0000256" key="1">
    <source>
        <dbReference type="ARBA" id="ARBA00005721"/>
    </source>
</evidence>
<dbReference type="OrthoDB" id="9791482at2"/>
<dbReference type="PANTHER" id="PTHR34297">
    <property type="entry name" value="HYPOTHETICAL CYTOSOLIC PROTEIN-RELATED"/>
    <property type="match status" value="1"/>
</dbReference>
<reference evidence="3" key="1">
    <citation type="submission" date="2016-01" db="EMBL/GenBank/DDBJ databases">
        <authorList>
            <person name="Mitreva M."/>
            <person name="Pepin K.H."/>
            <person name="Mihindukulasuriya K.A."/>
            <person name="Fulton R."/>
            <person name="Fronick C."/>
            <person name="O'Laughlin M."/>
            <person name="Miner T."/>
            <person name="Herter B."/>
            <person name="Rosa B.A."/>
            <person name="Cordes M."/>
            <person name="Tomlinson C."/>
            <person name="Wollam A."/>
            <person name="Palsikar V.B."/>
            <person name="Mardis E.R."/>
            <person name="Wilson R.K."/>
        </authorList>
    </citation>
    <scope>NUCLEOTIDE SEQUENCE [LARGE SCALE GENOMIC DNA]</scope>
    <source>
        <strain evidence="3">DNF00729</strain>
    </source>
</reference>
<dbReference type="STRING" id="755172.HMPREF1863_01611"/>
<comment type="similarity">
    <text evidence="1">Belongs to the asp23 family.</text>
</comment>
<name>A0A134ABL5_9FIRM</name>
<dbReference type="EMBL" id="LSDG01000045">
    <property type="protein sequence ID" value="KXB65103.1"/>
    <property type="molecule type" value="Genomic_DNA"/>
</dbReference>